<keyword evidence="3" id="KW-1185">Reference proteome</keyword>
<organism evidence="2 3">
    <name type="scientific">Geodia barretti</name>
    <name type="common">Barrett's horny sponge</name>
    <dbReference type="NCBI Taxonomy" id="519541"/>
    <lineage>
        <taxon>Eukaryota</taxon>
        <taxon>Metazoa</taxon>
        <taxon>Porifera</taxon>
        <taxon>Demospongiae</taxon>
        <taxon>Heteroscleromorpha</taxon>
        <taxon>Tetractinellida</taxon>
        <taxon>Astrophorina</taxon>
        <taxon>Geodiidae</taxon>
        <taxon>Geodia</taxon>
    </lineage>
</organism>
<evidence type="ECO:0000313" key="2">
    <source>
        <dbReference type="EMBL" id="CAI8030102.1"/>
    </source>
</evidence>
<gene>
    <name evidence="2" type="ORF">GBAR_LOCUS17062</name>
</gene>
<evidence type="ECO:0000259" key="1">
    <source>
        <dbReference type="Pfam" id="PF04993"/>
    </source>
</evidence>
<proteinExistence type="predicted"/>
<protein>
    <recommendedName>
        <fullName evidence="1">TfoX N-terminal domain-containing protein</fullName>
    </recommendedName>
</protein>
<sequence length="109" mass="11554">MAYDESLAARVEAILSERSDVAARKMFGGLAFMLSGNMCCCVTDKGLMVRVGTEDYAAALTLPHAGLMDVTGRPMRGWVLVEPAGLASGAGLREWVERGADYAATLSPK</sequence>
<dbReference type="Proteomes" id="UP001174909">
    <property type="component" value="Unassembled WGS sequence"/>
</dbReference>
<dbReference type="EMBL" id="CASHTH010002458">
    <property type="protein sequence ID" value="CAI8030102.1"/>
    <property type="molecule type" value="Genomic_DNA"/>
</dbReference>
<evidence type="ECO:0000313" key="3">
    <source>
        <dbReference type="Proteomes" id="UP001174909"/>
    </source>
</evidence>
<dbReference type="AlphaFoldDB" id="A0AA35WXC8"/>
<dbReference type="SUPFAM" id="SSF159894">
    <property type="entry name" value="YgaC/TfoX-N like"/>
    <property type="match status" value="1"/>
</dbReference>
<comment type="caution">
    <text evidence="2">The sequence shown here is derived from an EMBL/GenBank/DDBJ whole genome shotgun (WGS) entry which is preliminary data.</text>
</comment>
<feature type="domain" description="TfoX N-terminal" evidence="1">
    <location>
        <begin position="14"/>
        <end position="101"/>
    </location>
</feature>
<dbReference type="Pfam" id="PF04993">
    <property type="entry name" value="TfoX_N"/>
    <property type="match status" value="1"/>
</dbReference>
<accession>A0AA35WXC8</accession>
<dbReference type="InterPro" id="IPR007076">
    <property type="entry name" value="TfoX_N"/>
</dbReference>
<name>A0AA35WXC8_GEOBA</name>
<reference evidence="2" key="1">
    <citation type="submission" date="2023-03" db="EMBL/GenBank/DDBJ databases">
        <authorList>
            <person name="Steffen K."/>
            <person name="Cardenas P."/>
        </authorList>
    </citation>
    <scope>NUCLEOTIDE SEQUENCE</scope>
</reference>
<dbReference type="Gene3D" id="3.30.1460.30">
    <property type="entry name" value="YgaC/TfoX-N like chaperone"/>
    <property type="match status" value="1"/>
</dbReference>